<dbReference type="RefSeq" id="WP_118269384.1">
    <property type="nucleotide sequence ID" value="NZ_JAQCPX010000009.1"/>
</dbReference>
<dbReference type="Proteomes" id="UP000283727">
    <property type="component" value="Unassembled WGS sequence"/>
</dbReference>
<proteinExistence type="predicted"/>
<sequence>MSQTEQASSETDEALAMFNKASAATAYVSVVPGSAPDGGEGVDGSADEATGTASSFNARRRENAALRKLDAKNTRREQENQLRKEVATWSLWFVLGQLIVTNATIVAYIVTMLVLKQDVPTQVLITWLSSTIVEIIGILWVIARSLFPFHDRHRDAKGEKRKP</sequence>
<feature type="transmembrane region" description="Helical" evidence="2">
    <location>
        <begin position="91"/>
        <end position="115"/>
    </location>
</feature>
<evidence type="ECO:0000313" key="4">
    <source>
        <dbReference type="Proteomes" id="UP000283727"/>
    </source>
</evidence>
<feature type="transmembrane region" description="Helical" evidence="2">
    <location>
        <begin position="127"/>
        <end position="147"/>
    </location>
</feature>
<evidence type="ECO:0000256" key="2">
    <source>
        <dbReference type="SAM" id="Phobius"/>
    </source>
</evidence>
<dbReference type="AlphaFoldDB" id="A0A415C8G7"/>
<accession>A0A415C8G7</accession>
<evidence type="ECO:0000256" key="1">
    <source>
        <dbReference type="SAM" id="MobiDB-lite"/>
    </source>
</evidence>
<gene>
    <name evidence="3" type="ORF">DW137_01295</name>
</gene>
<dbReference type="EMBL" id="QRLR01000001">
    <property type="protein sequence ID" value="RHJ24727.1"/>
    <property type="molecule type" value="Genomic_DNA"/>
</dbReference>
<keyword evidence="2" id="KW-0472">Membrane</keyword>
<organism evidence="3 4">
    <name type="scientific">Bifidobacterium bifidum</name>
    <dbReference type="NCBI Taxonomy" id="1681"/>
    <lineage>
        <taxon>Bacteria</taxon>
        <taxon>Bacillati</taxon>
        <taxon>Actinomycetota</taxon>
        <taxon>Actinomycetes</taxon>
        <taxon>Bifidobacteriales</taxon>
        <taxon>Bifidobacteriaceae</taxon>
        <taxon>Bifidobacterium</taxon>
    </lineage>
</organism>
<keyword evidence="2" id="KW-1133">Transmembrane helix</keyword>
<comment type="caution">
    <text evidence="3">The sequence shown here is derived from an EMBL/GenBank/DDBJ whole genome shotgun (WGS) entry which is preliminary data.</text>
</comment>
<feature type="region of interest" description="Disordered" evidence="1">
    <location>
        <begin position="37"/>
        <end position="61"/>
    </location>
</feature>
<keyword evidence="2" id="KW-0812">Transmembrane</keyword>
<reference evidence="3 4" key="1">
    <citation type="submission" date="2018-08" db="EMBL/GenBank/DDBJ databases">
        <title>A genome reference for cultivated species of the human gut microbiota.</title>
        <authorList>
            <person name="Zou Y."/>
            <person name="Xue W."/>
            <person name="Luo G."/>
        </authorList>
    </citation>
    <scope>NUCLEOTIDE SEQUENCE [LARGE SCALE GENOMIC DNA]</scope>
    <source>
        <strain evidence="3 4">AM12-10</strain>
    </source>
</reference>
<name>A0A415C8G7_BIFBI</name>
<evidence type="ECO:0000313" key="3">
    <source>
        <dbReference type="EMBL" id="RHJ24727.1"/>
    </source>
</evidence>
<protein>
    <submittedName>
        <fullName evidence="3">Uncharacterized protein</fullName>
    </submittedName>
</protein>